<gene>
    <name evidence="1" type="ORF">PGLA_26015</name>
</gene>
<keyword evidence="2" id="KW-1185">Reference proteome</keyword>
<evidence type="ECO:0000313" key="2">
    <source>
        <dbReference type="Proteomes" id="UP000076967"/>
    </source>
</evidence>
<comment type="caution">
    <text evidence="1">The sequence shown here is derived from an EMBL/GenBank/DDBJ whole genome shotgun (WGS) entry which is preliminary data.</text>
</comment>
<name>A0A168C0F0_9BACL</name>
<dbReference type="AlphaFoldDB" id="A0A168C0F0"/>
<dbReference type="EMBL" id="LVJH01000074">
    <property type="protein sequence ID" value="OAB32940.1"/>
    <property type="molecule type" value="Genomic_DNA"/>
</dbReference>
<reference evidence="1 2" key="1">
    <citation type="submission" date="2016-03" db="EMBL/GenBank/DDBJ databases">
        <title>Draft genome sequence of Paenibacillus glacialis DSM 22343.</title>
        <authorList>
            <person name="Shin S.-K."/>
            <person name="Yi H."/>
        </authorList>
    </citation>
    <scope>NUCLEOTIDE SEQUENCE [LARGE SCALE GENOMIC DNA]</scope>
    <source>
        <strain evidence="1 2">DSM 22343</strain>
    </source>
</reference>
<protein>
    <submittedName>
        <fullName evidence="1">Uncharacterized protein</fullName>
    </submittedName>
</protein>
<proteinExistence type="predicted"/>
<sequence length="121" mass="13217">MLSYGGTAFAETTNVGARDKGVKQPSDVVSVDVKCPATASIHMPNNGAVLPRTWTQVGGGSVNQLGYEATSPDLIAINEEIYAAWAEKNEQNVSQIYVKKWNVSTQNWALVERQFSKRESL</sequence>
<dbReference type="Proteomes" id="UP000076967">
    <property type="component" value="Unassembled WGS sequence"/>
</dbReference>
<dbReference type="STRING" id="494026.PGLA_26015"/>
<accession>A0A168C0F0</accession>
<organism evidence="1 2">
    <name type="scientific">Paenibacillus glacialis</name>
    <dbReference type="NCBI Taxonomy" id="494026"/>
    <lineage>
        <taxon>Bacteria</taxon>
        <taxon>Bacillati</taxon>
        <taxon>Bacillota</taxon>
        <taxon>Bacilli</taxon>
        <taxon>Bacillales</taxon>
        <taxon>Paenibacillaceae</taxon>
        <taxon>Paenibacillus</taxon>
    </lineage>
</organism>
<evidence type="ECO:0000313" key="1">
    <source>
        <dbReference type="EMBL" id="OAB32940.1"/>
    </source>
</evidence>